<evidence type="ECO:0000256" key="4">
    <source>
        <dbReference type="ARBA" id="ARBA00022679"/>
    </source>
</evidence>
<evidence type="ECO:0000256" key="3">
    <source>
        <dbReference type="ARBA" id="ARBA00022553"/>
    </source>
</evidence>
<dbReference type="InterPro" id="IPR011712">
    <property type="entry name" value="Sig_transdc_His_kin_sub3_dim/P"/>
</dbReference>
<dbReference type="Proteomes" id="UP001597063">
    <property type="component" value="Unassembled WGS sequence"/>
</dbReference>
<dbReference type="PANTHER" id="PTHR24421">
    <property type="entry name" value="NITRATE/NITRITE SENSOR PROTEIN NARX-RELATED"/>
    <property type="match status" value="1"/>
</dbReference>
<evidence type="ECO:0000313" key="14">
    <source>
        <dbReference type="Proteomes" id="UP001597063"/>
    </source>
</evidence>
<keyword evidence="14" id="KW-1185">Reference proteome</keyword>
<dbReference type="SUPFAM" id="SSF55874">
    <property type="entry name" value="ATPase domain of HSP90 chaperone/DNA topoisomerase II/histidine kinase"/>
    <property type="match status" value="1"/>
</dbReference>
<dbReference type="GO" id="GO:0016301">
    <property type="term" value="F:kinase activity"/>
    <property type="evidence" value="ECO:0007669"/>
    <property type="project" value="UniProtKB-KW"/>
</dbReference>
<comment type="catalytic activity">
    <reaction evidence="1">
        <text>ATP + protein L-histidine = ADP + protein N-phospho-L-histidine.</text>
        <dbReference type="EC" id="2.7.13.3"/>
    </reaction>
</comment>
<dbReference type="Gene3D" id="1.20.5.1930">
    <property type="match status" value="1"/>
</dbReference>
<gene>
    <name evidence="13" type="ORF">ACFQZM_16775</name>
</gene>
<keyword evidence="10" id="KW-1133">Transmembrane helix</keyword>
<evidence type="ECO:0000259" key="11">
    <source>
        <dbReference type="Pfam" id="PF02518"/>
    </source>
</evidence>
<dbReference type="Gene3D" id="3.30.565.10">
    <property type="entry name" value="Histidine kinase-like ATPase, C-terminal domain"/>
    <property type="match status" value="1"/>
</dbReference>
<dbReference type="RefSeq" id="WP_207400057.1">
    <property type="nucleotide sequence ID" value="NZ_CAACUY010000126.1"/>
</dbReference>
<feature type="coiled-coil region" evidence="9">
    <location>
        <begin position="174"/>
        <end position="208"/>
    </location>
</feature>
<keyword evidence="8" id="KW-0902">Two-component regulatory system</keyword>
<evidence type="ECO:0000256" key="10">
    <source>
        <dbReference type="SAM" id="Phobius"/>
    </source>
</evidence>
<evidence type="ECO:0000256" key="6">
    <source>
        <dbReference type="ARBA" id="ARBA00022777"/>
    </source>
</evidence>
<sequence>MRFSSFRADRRDLATGLCVAVVLGLGVGATLPGDSPLRPLAGLGVALAVAPAVVLAFRRRAPLAVTWAVVALAAILPLVEWLSPGTLVRTGTELKTLPILPAAAPFAAYTAMAYGGNRRSALAAVAVLLLLAGVSAEVVPDTHDYGARHERSPGALQFRSLVLIGMAALLGLYVAARIRVVEALTERAERAERERHLLAEQVRAEERARLAAEMHDVVAHRVTLMVLQAGALRVRAQDEPTRAAAEEVRRTGATALEELRDVIGLLRRGEVDQAREVHEPLPDLSALVAESVAVGVRVELVETGDRPLASPVVGRTAYRVVQESLTNVHKHAPGASVTVHVRYSPRRVRIVVRNSAPDAGADTPLAAAGSGTGLRGLRQRVELIGGRLRAAPGRDGGFYVAVVLPAFVATSGPEPEPVP</sequence>
<dbReference type="EC" id="2.7.13.3" evidence="2"/>
<keyword evidence="3" id="KW-0597">Phosphoprotein</keyword>
<name>A0ABW2XJM4_9ACTN</name>
<dbReference type="InterPro" id="IPR036890">
    <property type="entry name" value="HATPase_C_sf"/>
</dbReference>
<dbReference type="PANTHER" id="PTHR24421:SF10">
    <property type="entry name" value="NITRATE_NITRITE SENSOR PROTEIN NARQ"/>
    <property type="match status" value="1"/>
</dbReference>
<evidence type="ECO:0000256" key="1">
    <source>
        <dbReference type="ARBA" id="ARBA00000085"/>
    </source>
</evidence>
<dbReference type="InterPro" id="IPR003594">
    <property type="entry name" value="HATPase_dom"/>
</dbReference>
<proteinExistence type="predicted"/>
<dbReference type="InterPro" id="IPR050482">
    <property type="entry name" value="Sensor_HK_TwoCompSys"/>
</dbReference>
<evidence type="ECO:0000256" key="7">
    <source>
        <dbReference type="ARBA" id="ARBA00022840"/>
    </source>
</evidence>
<feature type="transmembrane region" description="Helical" evidence="10">
    <location>
        <begin position="160"/>
        <end position="180"/>
    </location>
</feature>
<feature type="domain" description="Histidine kinase/HSP90-like ATPase" evidence="11">
    <location>
        <begin position="316"/>
        <end position="405"/>
    </location>
</feature>
<feature type="transmembrane region" description="Helical" evidence="10">
    <location>
        <begin position="38"/>
        <end position="57"/>
    </location>
</feature>
<organism evidence="13 14">
    <name type="scientific">Actinomadura fibrosa</name>
    <dbReference type="NCBI Taxonomy" id="111802"/>
    <lineage>
        <taxon>Bacteria</taxon>
        <taxon>Bacillati</taxon>
        <taxon>Actinomycetota</taxon>
        <taxon>Actinomycetes</taxon>
        <taxon>Streptosporangiales</taxon>
        <taxon>Thermomonosporaceae</taxon>
        <taxon>Actinomadura</taxon>
    </lineage>
</organism>
<protein>
    <recommendedName>
        <fullName evidence="2">histidine kinase</fullName>
        <ecNumber evidence="2">2.7.13.3</ecNumber>
    </recommendedName>
</protein>
<dbReference type="EMBL" id="JBHTGP010000008">
    <property type="protein sequence ID" value="MFD0686157.1"/>
    <property type="molecule type" value="Genomic_DNA"/>
</dbReference>
<feature type="transmembrane region" description="Helical" evidence="10">
    <location>
        <begin position="64"/>
        <end position="84"/>
    </location>
</feature>
<reference evidence="14" key="1">
    <citation type="journal article" date="2019" name="Int. J. Syst. Evol. Microbiol.">
        <title>The Global Catalogue of Microorganisms (GCM) 10K type strain sequencing project: providing services to taxonomists for standard genome sequencing and annotation.</title>
        <authorList>
            <consortium name="The Broad Institute Genomics Platform"/>
            <consortium name="The Broad Institute Genome Sequencing Center for Infectious Disease"/>
            <person name="Wu L."/>
            <person name="Ma J."/>
        </authorList>
    </citation>
    <scope>NUCLEOTIDE SEQUENCE [LARGE SCALE GENOMIC DNA]</scope>
    <source>
        <strain evidence="14">JCM 9371</strain>
    </source>
</reference>
<dbReference type="CDD" id="cd16917">
    <property type="entry name" value="HATPase_UhpB-NarQ-NarX-like"/>
    <property type="match status" value="1"/>
</dbReference>
<dbReference type="Pfam" id="PF02518">
    <property type="entry name" value="HATPase_c"/>
    <property type="match status" value="1"/>
</dbReference>
<dbReference type="Pfam" id="PF07730">
    <property type="entry name" value="HisKA_3"/>
    <property type="match status" value="1"/>
</dbReference>
<comment type="caution">
    <text evidence="13">The sequence shown here is derived from an EMBL/GenBank/DDBJ whole genome shotgun (WGS) entry which is preliminary data.</text>
</comment>
<feature type="transmembrane region" description="Helical" evidence="10">
    <location>
        <begin position="96"/>
        <end position="114"/>
    </location>
</feature>
<evidence type="ECO:0000313" key="13">
    <source>
        <dbReference type="EMBL" id="MFD0686157.1"/>
    </source>
</evidence>
<feature type="domain" description="Signal transduction histidine kinase subgroup 3 dimerisation and phosphoacceptor" evidence="12">
    <location>
        <begin position="206"/>
        <end position="269"/>
    </location>
</feature>
<evidence type="ECO:0000256" key="5">
    <source>
        <dbReference type="ARBA" id="ARBA00022741"/>
    </source>
</evidence>
<keyword evidence="6 13" id="KW-0418">Kinase</keyword>
<keyword evidence="4" id="KW-0808">Transferase</keyword>
<keyword evidence="7" id="KW-0067">ATP-binding</keyword>
<keyword evidence="10" id="KW-0472">Membrane</keyword>
<accession>A0ABW2XJM4</accession>
<feature type="transmembrane region" description="Helical" evidence="10">
    <location>
        <begin position="121"/>
        <end position="140"/>
    </location>
</feature>
<evidence type="ECO:0000256" key="9">
    <source>
        <dbReference type="SAM" id="Coils"/>
    </source>
</evidence>
<keyword evidence="10" id="KW-0812">Transmembrane</keyword>
<evidence type="ECO:0000259" key="12">
    <source>
        <dbReference type="Pfam" id="PF07730"/>
    </source>
</evidence>
<keyword evidence="5" id="KW-0547">Nucleotide-binding</keyword>
<keyword evidence="9" id="KW-0175">Coiled coil</keyword>
<evidence type="ECO:0000256" key="8">
    <source>
        <dbReference type="ARBA" id="ARBA00023012"/>
    </source>
</evidence>
<evidence type="ECO:0000256" key="2">
    <source>
        <dbReference type="ARBA" id="ARBA00012438"/>
    </source>
</evidence>